<feature type="region of interest" description="Disordered" evidence="1">
    <location>
        <begin position="206"/>
        <end position="422"/>
    </location>
</feature>
<sequence>MSTPEEWRWTDELGVQRRVSTEELHEALASGLLSGSTLVWQRGMSAWAPAHEVPELAQVILTRDDGELDTITEATLTEPGRVIQESPGAPGAPGQAPVPAERGLPTSPAITRGAARARVSAGEARARAVMQTLVGLEGEGQAIEAMRSSASTPPIAMPAVGGAPEPGARAIITRPPQFGPSESRAGAGLPGGGVIPPAPRVPGLFGGNTTPGAGGATRAGAQRPEGSQEKAAPRRPLIEMPGRKPSGAAEPRKGGAPAGAGTVEEALARATSGRGAGAGANAGLGAQDGAAQRHAVRGPAPQRGTPAQGEQGTGTLAQGAQGTGAQAHRAQGSGALGQGPHAVQGQAMQPQTSPGLGSHAAQAPEARGFAMQGQAPRAGEVPRTGRTAAPPPQRPVGRNLPPPPTLTADPSDAAAPVPALGHPEELRYAAGASRFGWAPRAADGGGGGERAAGAPVDRGSPGGEPQGSSTAASASSEREAPITQPAGGVAPRGEVAAERASGVGHEAGEAAPRRWSSERSRESGGVVETLASALIPAGSLGNTPPAGGVVVQRDSALPGGRESALPGGHVPGGVTAAGVAAAGGGRVNGSGGSLMPTVASMVATPAHRASQVPEERAPEGSPESWTAGSRSGGSLLHAQVRVPVSSLLGTGGTLIVLVLIAFLAGRCSVGDRGRVEVAHAGLLESALGPSSPSPAGPPRPCWVSRQPRKWAPLVDKSAPFDMAALGSAGLLVGYARTQTEAMGLEVDLAKGGVSETFKQVARGSISRVFPTPGGTEAFVVTLDGQEGVQSPFYVPGPQPLVVGFGEGGIVTSERADGTMTPVWPKVGGEAEAMRVVKAGEKGHALLLRRDGGVWGGWMNPARSALGELMQVAGSGGSVGKPSLGWNGREVAVVFADRPAGSKAWEIRLGRAPFGQMPAATEVLPLPEGGPGGDAFAPDIAGLADGRWVLVWTEGPAGSRAMRALTLGPDLTPIGDPIALSPPAGNFGQGILGVAGSYVGTVFLSKPAAIYELWGVVMQCG</sequence>
<protein>
    <recommendedName>
        <fullName evidence="2">GYF domain-containing protein</fullName>
    </recommendedName>
</protein>
<proteinExistence type="predicted"/>
<feature type="compositionally biased region" description="Polar residues" evidence="1">
    <location>
        <begin position="346"/>
        <end position="355"/>
    </location>
</feature>
<evidence type="ECO:0000313" key="4">
    <source>
        <dbReference type="Proteomes" id="UP000067626"/>
    </source>
</evidence>
<dbReference type="OrthoDB" id="5486887at2"/>
<evidence type="ECO:0000313" key="3">
    <source>
        <dbReference type="EMBL" id="AKT43427.1"/>
    </source>
</evidence>
<feature type="region of interest" description="Disordered" evidence="1">
    <location>
        <begin position="437"/>
        <end position="524"/>
    </location>
</feature>
<feature type="region of interest" description="Disordered" evidence="1">
    <location>
        <begin position="606"/>
        <end position="631"/>
    </location>
</feature>
<dbReference type="Proteomes" id="UP000067626">
    <property type="component" value="Chromosome"/>
</dbReference>
<dbReference type="KEGG" id="ccro:CMC5_076590"/>
<dbReference type="InterPro" id="IPR025640">
    <property type="entry name" value="GYF_2"/>
</dbReference>
<name>A0A0K1ERZ0_CHOCO</name>
<organism evidence="3 4">
    <name type="scientific">Chondromyces crocatus</name>
    <dbReference type="NCBI Taxonomy" id="52"/>
    <lineage>
        <taxon>Bacteria</taxon>
        <taxon>Pseudomonadati</taxon>
        <taxon>Myxococcota</taxon>
        <taxon>Polyangia</taxon>
        <taxon>Polyangiales</taxon>
        <taxon>Polyangiaceae</taxon>
        <taxon>Chondromyces</taxon>
    </lineage>
</organism>
<reference evidence="3 4" key="1">
    <citation type="submission" date="2015-07" db="EMBL/GenBank/DDBJ databases">
        <title>Genome analysis of myxobacterium Chondromyces crocatus Cm c5 reveals a high potential for natural compound synthesis and the genetic basis for the loss of fruiting body formation.</title>
        <authorList>
            <person name="Zaburannyi N."/>
            <person name="Bunk B."/>
            <person name="Maier J."/>
            <person name="Overmann J."/>
            <person name="Mueller R."/>
        </authorList>
    </citation>
    <scope>NUCLEOTIDE SEQUENCE [LARGE SCALE GENOMIC DNA]</scope>
    <source>
        <strain evidence="3 4">Cm c5</strain>
    </source>
</reference>
<accession>A0A0K1ERZ0</accession>
<feature type="region of interest" description="Disordered" evidence="1">
    <location>
        <begin position="538"/>
        <end position="561"/>
    </location>
</feature>
<dbReference type="EMBL" id="CP012159">
    <property type="protein sequence ID" value="AKT43427.1"/>
    <property type="molecule type" value="Genomic_DNA"/>
</dbReference>
<feature type="compositionally biased region" description="Low complexity" evidence="1">
    <location>
        <begin position="408"/>
        <end position="419"/>
    </location>
</feature>
<dbReference type="RefSeq" id="WP_050434893.1">
    <property type="nucleotide sequence ID" value="NZ_CP012159.1"/>
</dbReference>
<feature type="region of interest" description="Disordered" evidence="1">
    <location>
        <begin position="80"/>
        <end position="108"/>
    </location>
</feature>
<feature type="compositionally biased region" description="Low complexity" evidence="1">
    <location>
        <begin position="87"/>
        <end position="100"/>
    </location>
</feature>
<feature type="compositionally biased region" description="Pro residues" evidence="1">
    <location>
        <begin position="389"/>
        <end position="405"/>
    </location>
</feature>
<feature type="domain" description="GYF" evidence="2">
    <location>
        <begin position="19"/>
        <end position="56"/>
    </location>
</feature>
<dbReference type="AlphaFoldDB" id="A0A0K1ERZ0"/>
<keyword evidence="4" id="KW-1185">Reference proteome</keyword>
<dbReference type="Pfam" id="PF14237">
    <property type="entry name" value="GYF_2"/>
    <property type="match status" value="1"/>
</dbReference>
<dbReference type="STRING" id="52.CMC5_076590"/>
<dbReference type="PATRIC" id="fig|52.7.peg.8423"/>
<feature type="compositionally biased region" description="Basic and acidic residues" evidence="1">
    <location>
        <begin position="506"/>
        <end position="522"/>
    </location>
</feature>
<feature type="compositionally biased region" description="Low complexity" evidence="1">
    <location>
        <begin position="307"/>
        <end position="332"/>
    </location>
</feature>
<gene>
    <name evidence="3" type="ORF">CMC5_076590</name>
</gene>
<evidence type="ECO:0000259" key="2">
    <source>
        <dbReference type="Pfam" id="PF14237"/>
    </source>
</evidence>
<evidence type="ECO:0000256" key="1">
    <source>
        <dbReference type="SAM" id="MobiDB-lite"/>
    </source>
</evidence>